<protein>
    <submittedName>
        <fullName evidence="1">MobC family plasmid mobilization relaxosome protein</fullName>
    </submittedName>
</protein>
<accession>A0A9D9IU60</accession>
<dbReference type="AlphaFoldDB" id="A0A9D9IU60"/>
<comment type="caution">
    <text evidence="1">The sequence shown here is derived from an EMBL/GenBank/DDBJ whole genome shotgun (WGS) entry which is preliminary data.</text>
</comment>
<reference evidence="1" key="1">
    <citation type="submission" date="2020-10" db="EMBL/GenBank/DDBJ databases">
        <authorList>
            <person name="Gilroy R."/>
        </authorList>
    </citation>
    <scope>NUCLEOTIDE SEQUENCE</scope>
    <source>
        <strain evidence="1">2478</strain>
    </source>
</reference>
<proteinExistence type="predicted"/>
<dbReference type="Proteomes" id="UP000823771">
    <property type="component" value="Unassembled WGS sequence"/>
</dbReference>
<dbReference type="InterPro" id="IPR053842">
    <property type="entry name" value="NikA-like"/>
</dbReference>
<dbReference type="Pfam" id="PF21983">
    <property type="entry name" value="NikA-like"/>
    <property type="match status" value="1"/>
</dbReference>
<reference evidence="1" key="2">
    <citation type="journal article" date="2021" name="PeerJ">
        <title>Extensive microbial diversity within the chicken gut microbiome revealed by metagenomics and culture.</title>
        <authorList>
            <person name="Gilroy R."/>
            <person name="Ravi A."/>
            <person name="Getino M."/>
            <person name="Pursley I."/>
            <person name="Horton D.L."/>
            <person name="Alikhan N.F."/>
            <person name="Baker D."/>
            <person name="Gharbi K."/>
            <person name="Hall N."/>
            <person name="Watson M."/>
            <person name="Adriaenssens E.M."/>
            <person name="Foster-Nyarko E."/>
            <person name="Jarju S."/>
            <person name="Secka A."/>
            <person name="Antonio M."/>
            <person name="Oren A."/>
            <person name="Chaudhuri R.R."/>
            <person name="La Ragione R."/>
            <person name="Hildebrand F."/>
            <person name="Pallen M.J."/>
        </authorList>
    </citation>
    <scope>NUCLEOTIDE SEQUENCE</scope>
    <source>
        <strain evidence="1">2478</strain>
    </source>
</reference>
<dbReference type="EMBL" id="JADILZ010000085">
    <property type="protein sequence ID" value="MBO8479054.1"/>
    <property type="molecule type" value="Genomic_DNA"/>
</dbReference>
<name>A0A9D9IU60_9BACT</name>
<evidence type="ECO:0000313" key="2">
    <source>
        <dbReference type="Proteomes" id="UP000823771"/>
    </source>
</evidence>
<evidence type="ECO:0000313" key="1">
    <source>
        <dbReference type="EMBL" id="MBO8479054.1"/>
    </source>
</evidence>
<gene>
    <name evidence="1" type="ORF">IAB80_09240</name>
</gene>
<organism evidence="1 2">
    <name type="scientific">Candidatus Cryptobacteroides excrementipullorum</name>
    <dbReference type="NCBI Taxonomy" id="2840761"/>
    <lineage>
        <taxon>Bacteria</taxon>
        <taxon>Pseudomonadati</taxon>
        <taxon>Bacteroidota</taxon>
        <taxon>Bacteroidia</taxon>
        <taxon>Bacteroidales</taxon>
        <taxon>Candidatus Cryptobacteroides</taxon>
    </lineage>
</organism>
<sequence>MKNTISEKPAVRKRIRIVSARITDVEYQALQKRRKDAGVSMSRYVRSALLSAKVVQRISRTDAEVLRKLAGEANNINQLARRANAGGFAKVASELMMLKRQVVQIINSLSDDWKNN</sequence>